<dbReference type="PANTHER" id="PTHR48029">
    <property type="entry name" value="NUCLEOLAR PROTEIN 8"/>
    <property type="match status" value="1"/>
</dbReference>
<feature type="region of interest" description="Disordered" evidence="9">
    <location>
        <begin position="926"/>
        <end position="962"/>
    </location>
</feature>
<evidence type="ECO:0000256" key="2">
    <source>
        <dbReference type="ARBA" id="ARBA00022553"/>
    </source>
</evidence>
<dbReference type="GO" id="GO:1902570">
    <property type="term" value="P:protein localization to nucleolus"/>
    <property type="evidence" value="ECO:0007669"/>
    <property type="project" value="TreeGrafter"/>
</dbReference>
<accession>A0A3B3QXQ0</accession>
<feature type="compositionally biased region" description="Basic and acidic residues" evidence="9">
    <location>
        <begin position="788"/>
        <end position="805"/>
    </location>
</feature>
<keyword evidence="12" id="KW-1185">Reference proteome</keyword>
<feature type="compositionally biased region" description="Basic and acidic residues" evidence="9">
    <location>
        <begin position="929"/>
        <end position="951"/>
    </location>
</feature>
<feature type="compositionally biased region" description="Acidic residues" evidence="9">
    <location>
        <begin position="344"/>
        <end position="358"/>
    </location>
</feature>
<feature type="region of interest" description="Disordered" evidence="9">
    <location>
        <begin position="448"/>
        <end position="475"/>
    </location>
</feature>
<feature type="domain" description="RRM" evidence="10">
    <location>
        <begin position="8"/>
        <end position="89"/>
    </location>
</feature>
<organism evidence="11 12">
    <name type="scientific">Paramormyrops kingsleyae</name>
    <dbReference type="NCBI Taxonomy" id="1676925"/>
    <lineage>
        <taxon>Eukaryota</taxon>
        <taxon>Metazoa</taxon>
        <taxon>Chordata</taxon>
        <taxon>Craniata</taxon>
        <taxon>Vertebrata</taxon>
        <taxon>Euteleostomi</taxon>
        <taxon>Actinopterygii</taxon>
        <taxon>Neopterygii</taxon>
        <taxon>Teleostei</taxon>
        <taxon>Osteoglossocephala</taxon>
        <taxon>Osteoglossomorpha</taxon>
        <taxon>Osteoglossiformes</taxon>
        <taxon>Mormyridae</taxon>
        <taxon>Paramormyrops</taxon>
    </lineage>
</organism>
<dbReference type="InterPro" id="IPR034138">
    <property type="entry name" value="NOP8_RRM"/>
</dbReference>
<dbReference type="SMART" id="SM00360">
    <property type="entry name" value="RRM"/>
    <property type="match status" value="1"/>
</dbReference>
<dbReference type="Gene3D" id="3.30.70.330">
    <property type="match status" value="1"/>
</dbReference>
<dbReference type="GeneTree" id="ENSGT00390000004860"/>
<feature type="compositionally biased region" description="Basic residues" evidence="9">
    <location>
        <begin position="629"/>
        <end position="640"/>
    </location>
</feature>
<feature type="compositionally biased region" description="Acidic residues" evidence="9">
    <location>
        <begin position="815"/>
        <end position="824"/>
    </location>
</feature>
<feature type="region of interest" description="Disordered" evidence="9">
    <location>
        <begin position="344"/>
        <end position="425"/>
    </location>
</feature>
<dbReference type="GO" id="GO:0003723">
    <property type="term" value="F:RNA binding"/>
    <property type="evidence" value="ECO:0007669"/>
    <property type="project" value="UniProtKB-UniRule"/>
</dbReference>
<comment type="subunit">
    <text evidence="6">Interacts with the GTP form of RRAGA, RRAGC and RRAGD. Interacts with NIP7. Interacts with DDX18; the interaction is RNA-dependent. Interacts with DDX47; the interaction is RNA-dependent.</text>
</comment>
<dbReference type="InterPro" id="IPR000504">
    <property type="entry name" value="RRM_dom"/>
</dbReference>
<keyword evidence="3 8" id="KW-0694">RNA-binding</keyword>
<dbReference type="InterPro" id="IPR035979">
    <property type="entry name" value="RBD_domain_sf"/>
</dbReference>
<keyword evidence="4" id="KW-0539">Nucleus</keyword>
<evidence type="ECO:0000313" key="12">
    <source>
        <dbReference type="Proteomes" id="UP000261540"/>
    </source>
</evidence>
<evidence type="ECO:0000259" key="10">
    <source>
        <dbReference type="PROSITE" id="PS50102"/>
    </source>
</evidence>
<feature type="compositionally biased region" description="Acidic residues" evidence="9">
    <location>
        <begin position="775"/>
        <end position="785"/>
    </location>
</feature>
<feature type="region of interest" description="Disordered" evidence="9">
    <location>
        <begin position="1056"/>
        <end position="1094"/>
    </location>
</feature>
<dbReference type="PROSITE" id="PS50102">
    <property type="entry name" value="RRM"/>
    <property type="match status" value="1"/>
</dbReference>
<comment type="subcellular location">
    <subcellularLocation>
        <location evidence="1">Nucleus</location>
        <location evidence="1">Nucleolus</location>
    </subcellularLocation>
</comment>
<feature type="compositionally biased region" description="Basic and acidic residues" evidence="9">
    <location>
        <begin position="702"/>
        <end position="712"/>
    </location>
</feature>
<feature type="region of interest" description="Disordered" evidence="9">
    <location>
        <begin position="987"/>
        <end position="1025"/>
    </location>
</feature>
<feature type="compositionally biased region" description="Polar residues" evidence="9">
    <location>
        <begin position="641"/>
        <end position="659"/>
    </location>
</feature>
<dbReference type="STRING" id="1676925.ENSPKIP00000010430"/>
<dbReference type="Ensembl" id="ENSPKIT00000034562.1">
    <property type="protein sequence ID" value="ENSPKIP00000010430.1"/>
    <property type="gene ID" value="ENSPKIG00000025150.1"/>
</dbReference>
<evidence type="ECO:0000313" key="11">
    <source>
        <dbReference type="Ensembl" id="ENSPKIP00000010430.1"/>
    </source>
</evidence>
<evidence type="ECO:0000256" key="5">
    <source>
        <dbReference type="ARBA" id="ARBA00054821"/>
    </source>
</evidence>
<feature type="region of interest" description="Disordered" evidence="9">
    <location>
        <begin position="240"/>
        <end position="260"/>
    </location>
</feature>
<dbReference type="CDD" id="cd12226">
    <property type="entry name" value="RRM_NOL8"/>
    <property type="match status" value="1"/>
</dbReference>
<feature type="compositionally biased region" description="Basic and acidic residues" evidence="9">
    <location>
        <begin position="988"/>
        <end position="997"/>
    </location>
</feature>
<dbReference type="Pfam" id="PF00076">
    <property type="entry name" value="RRM_1"/>
    <property type="match status" value="1"/>
</dbReference>
<feature type="compositionally biased region" description="Basic and acidic residues" evidence="9">
    <location>
        <begin position="606"/>
        <end position="615"/>
    </location>
</feature>
<evidence type="ECO:0000256" key="6">
    <source>
        <dbReference type="ARBA" id="ARBA00065066"/>
    </source>
</evidence>
<protein>
    <recommendedName>
        <fullName evidence="7">Nucleolar protein 8</fullName>
    </recommendedName>
</protein>
<evidence type="ECO:0000256" key="4">
    <source>
        <dbReference type="ARBA" id="ARBA00023242"/>
    </source>
</evidence>
<comment type="function">
    <text evidence="5">Plays an essential role in the survival of diffuse-type gastric cancer cells. Acts as a nucleolar anchoring protein for DDX47. May be involved in regulation of gene expression at the post-transcriptional level or in ribosome biogenesis in cancer cells.</text>
</comment>
<reference evidence="11" key="1">
    <citation type="submission" date="2025-08" db="UniProtKB">
        <authorList>
            <consortium name="Ensembl"/>
        </authorList>
    </citation>
    <scope>IDENTIFICATION</scope>
</reference>
<sequence>MQDVKDVKRLYIGGLSHTISQKDIKDRFGKFGEVSDVEILTRQDLTGAPLKTFGYININISDASLKKCMTVLNKSRWKGGTLQIEVAKESFLHRLALERQQAAAKTQTSKVDPKETLMDSFKKAGVENFHMKSAVPGTEIPGHKDWVVSKFGRVLPVLHLKNQVKKKVFKYDPSKHCHNIKKLETVVTTETPVSNLTWEILDADNEISKKRRGEFPPQKSLPAKIRKNSVSKILMESYSGAVPGSQQKEENQRRSLNGAGKVHVLQDFSENRGSSAPKKKNRECSHWWDSDVDSEEEIKVLVASENARSLEMSLGNEVELEVVGDDFVLTPNILQFRGSNISEELDNERDYDSADTDEILSNRRSSGNQKVITETINGPNSELEKNSETKATRGKRKASKLITGDFSQSGKSSSDEDDSSGNEDSDYEAMMANCYRLELSLADLENLAKGPSASSEEDCQWPTSHKEPSQSSEVVLPHKTKPLAATTGNTPDAILAAILADDSSDEMCDRMKKNKKRKTSSLSLPSFMGTKSLFGLMNGAQPDFNVRRKKQSDFMMMESESEPALDSSSDSVPSEKRSSDVETLTNQPKDKAVNSKPLSFVGGMATKRENGKSEESSSSEDEETERLPKKSKQQPKKKVKTNNAHSCGSQPSLSDTQFPASGDSKGNHGHIKDIVLPKMPESYSEKTEPRNKTPQYPGITRTSEKQQEDNQKRLAALEQKQEEAEQQKKLIQSALSKLDTPGTSQGKHIVFYSDDESEEEAQVATETPRKTLFEDSSELSEDSASEVEPGKLRQSSKDLTVKEFQKQGGSKLFLSDEDDDEEDDQRFQIKPQFEGEAGQKLMKLQSRFGADERFRMDSRFLESEQEASTAGQAADHKSCNGLEVELEEEKKKNLNILESVLHIGLQASETSKESVKSRTFRDMSALHYDPTREEHAAFETKPEEPKKEGKAARRKKREAAEKLPEVSKDIFYNVVVDLKEVFGPTDIADGKDSVAWDKEDEETTKELDNTAGNATETESSGFKFSFFGDDPVEDTTVKDDYKVELLKGAKVSWQADPRFQDSSSEEEEEEENQEDKEPENQPQPASSNEGPGQPKKTFFFFFEDDERLKGMCIPQFLMCCVSINKCGCGQYSMWAEPAVCDTLVLSTHLLWVGCSEGPKMFCRMGNLEEQRETWEETRSLLIEVTVFIQVSCVI</sequence>
<feature type="compositionally biased region" description="Basic and acidic residues" evidence="9">
    <location>
        <begin position="719"/>
        <end position="728"/>
    </location>
</feature>
<dbReference type="GO" id="GO:0005730">
    <property type="term" value="C:nucleolus"/>
    <property type="evidence" value="ECO:0007669"/>
    <property type="project" value="UniProtKB-SubCell"/>
</dbReference>
<feature type="compositionally biased region" description="Polar residues" evidence="9">
    <location>
        <begin position="362"/>
        <end position="380"/>
    </location>
</feature>
<proteinExistence type="predicted"/>
<feature type="compositionally biased region" description="Acidic residues" evidence="9">
    <location>
        <begin position="415"/>
        <end position="425"/>
    </location>
</feature>
<feature type="compositionally biased region" description="Acidic residues" evidence="9">
    <location>
        <begin position="1063"/>
        <end position="1077"/>
    </location>
</feature>
<evidence type="ECO:0000256" key="8">
    <source>
        <dbReference type="PROSITE-ProRule" id="PRU00176"/>
    </source>
</evidence>
<dbReference type="PANTHER" id="PTHR48029:SF1">
    <property type="entry name" value="NUCLEOLAR PROTEIN 8"/>
    <property type="match status" value="1"/>
</dbReference>
<dbReference type="AlphaFoldDB" id="A0A3B3QXQ0"/>
<reference evidence="11" key="2">
    <citation type="submission" date="2025-09" db="UniProtKB">
        <authorList>
            <consortium name="Ensembl"/>
        </authorList>
    </citation>
    <scope>IDENTIFICATION</scope>
</reference>
<dbReference type="InterPro" id="IPR012677">
    <property type="entry name" value="Nucleotide-bd_a/b_plait_sf"/>
</dbReference>
<evidence type="ECO:0000256" key="7">
    <source>
        <dbReference type="ARBA" id="ARBA00068539"/>
    </source>
</evidence>
<keyword evidence="2" id="KW-0597">Phosphoprotein</keyword>
<evidence type="ECO:0000256" key="3">
    <source>
        <dbReference type="ARBA" id="ARBA00022884"/>
    </source>
</evidence>
<dbReference type="SUPFAM" id="SSF54928">
    <property type="entry name" value="RNA-binding domain, RBD"/>
    <property type="match status" value="1"/>
</dbReference>
<feature type="region of interest" description="Disordered" evidence="9">
    <location>
        <begin position="548"/>
        <end position="825"/>
    </location>
</feature>
<feature type="compositionally biased region" description="Basic and acidic residues" evidence="9">
    <location>
        <begin position="382"/>
        <end position="391"/>
    </location>
</feature>
<dbReference type="FunFam" id="3.30.70.330:FF:000346">
    <property type="entry name" value="Nucleolar protein 8"/>
    <property type="match status" value="1"/>
</dbReference>
<name>A0A3B3QXQ0_9TELE</name>
<evidence type="ECO:0000256" key="9">
    <source>
        <dbReference type="SAM" id="MobiDB-lite"/>
    </source>
</evidence>
<evidence type="ECO:0000256" key="1">
    <source>
        <dbReference type="ARBA" id="ARBA00004604"/>
    </source>
</evidence>
<dbReference type="Proteomes" id="UP000261540">
    <property type="component" value="Unplaced"/>
</dbReference>